<gene>
    <name evidence="2" type="ORF">BCR41DRAFT_402629</name>
</gene>
<proteinExistence type="predicted"/>
<accession>A0A1Y2G229</accession>
<dbReference type="GeneID" id="33571170"/>
<dbReference type="Proteomes" id="UP000193648">
    <property type="component" value="Unassembled WGS sequence"/>
</dbReference>
<evidence type="ECO:0000313" key="3">
    <source>
        <dbReference type="Proteomes" id="UP000193648"/>
    </source>
</evidence>
<protein>
    <submittedName>
        <fullName evidence="2">Uncharacterized protein</fullName>
    </submittedName>
</protein>
<dbReference type="EMBL" id="MCFF01000102">
    <property type="protein sequence ID" value="ORY90957.1"/>
    <property type="molecule type" value="Genomic_DNA"/>
</dbReference>
<name>A0A1Y2G229_9FUNG</name>
<evidence type="ECO:0000256" key="1">
    <source>
        <dbReference type="SAM" id="MobiDB-lite"/>
    </source>
</evidence>
<feature type="region of interest" description="Disordered" evidence="1">
    <location>
        <begin position="66"/>
        <end position="123"/>
    </location>
</feature>
<keyword evidence="3" id="KW-1185">Reference proteome</keyword>
<reference evidence="2 3" key="1">
    <citation type="submission" date="2016-07" db="EMBL/GenBank/DDBJ databases">
        <title>Pervasive Adenine N6-methylation of Active Genes in Fungi.</title>
        <authorList>
            <consortium name="DOE Joint Genome Institute"/>
            <person name="Mondo S.J."/>
            <person name="Dannebaum R.O."/>
            <person name="Kuo R.C."/>
            <person name="Labutti K."/>
            <person name="Haridas S."/>
            <person name="Kuo A."/>
            <person name="Salamov A."/>
            <person name="Ahrendt S.R."/>
            <person name="Lipzen A."/>
            <person name="Sullivan W."/>
            <person name="Andreopoulos W.B."/>
            <person name="Clum A."/>
            <person name="Lindquist E."/>
            <person name="Daum C."/>
            <person name="Ramamoorthy G.K."/>
            <person name="Gryganskyi A."/>
            <person name="Culley D."/>
            <person name="Magnuson J.K."/>
            <person name="James T.Y."/>
            <person name="O'Malley M.A."/>
            <person name="Stajich J.E."/>
            <person name="Spatafora J.W."/>
            <person name="Visel A."/>
            <person name="Grigoriev I.V."/>
        </authorList>
    </citation>
    <scope>NUCLEOTIDE SEQUENCE [LARGE SCALE GENOMIC DNA]</scope>
    <source>
        <strain evidence="2 3">NRRL 3116</strain>
    </source>
</reference>
<feature type="region of interest" description="Disordered" evidence="1">
    <location>
        <begin position="228"/>
        <end position="256"/>
    </location>
</feature>
<sequence>MLCTSPLHSHIHFSLYTIIISSTLIEHLRTNTMSSEYATFSLLDDELNEIHSADDLEELASDVDCLSEEPDSDCNDYSSDASDSGSETEHETPAALGEASSIHPLANPDIAESPLVPDGLESPELNRGVDANVNKITTELLSPQLQDYQWIKSTVDDAVIDEIVRKTCTTQYDYKPRVFYVDKEDFDSWLERDGRDHFFTWMLRKHQDNQPGGRSKVFYVETYECHRGQDSRGGSRIQKASQGSLQDDSEDPEYATKNGRKQLRIVYFYRHTGHVLGNADDFQYFTMTEST</sequence>
<dbReference type="AlphaFoldDB" id="A0A1Y2G229"/>
<dbReference type="RefSeq" id="XP_021875111.1">
    <property type="nucleotide sequence ID" value="XM_022029327.1"/>
</dbReference>
<organism evidence="2 3">
    <name type="scientific">Lobosporangium transversale</name>
    <dbReference type="NCBI Taxonomy" id="64571"/>
    <lineage>
        <taxon>Eukaryota</taxon>
        <taxon>Fungi</taxon>
        <taxon>Fungi incertae sedis</taxon>
        <taxon>Mucoromycota</taxon>
        <taxon>Mortierellomycotina</taxon>
        <taxon>Mortierellomycetes</taxon>
        <taxon>Mortierellales</taxon>
        <taxon>Mortierellaceae</taxon>
        <taxon>Lobosporangium</taxon>
    </lineage>
</organism>
<evidence type="ECO:0000313" key="2">
    <source>
        <dbReference type="EMBL" id="ORY90957.1"/>
    </source>
</evidence>
<dbReference type="InParanoid" id="A0A1Y2G229"/>
<comment type="caution">
    <text evidence="2">The sequence shown here is derived from an EMBL/GenBank/DDBJ whole genome shotgun (WGS) entry which is preliminary data.</text>
</comment>
<dbReference type="OrthoDB" id="2446439at2759"/>
<feature type="compositionally biased region" description="Polar residues" evidence="1">
    <location>
        <begin position="75"/>
        <end position="85"/>
    </location>
</feature>